<evidence type="ECO:0000256" key="3">
    <source>
        <dbReference type="ARBA" id="ARBA00023125"/>
    </source>
</evidence>
<keyword evidence="4" id="KW-0804">Transcription</keyword>
<keyword evidence="7" id="KW-1185">Reference proteome</keyword>
<reference evidence="7" key="1">
    <citation type="submission" date="2011-03" db="EMBL/GenBank/DDBJ databases">
        <authorList>
            <person name="Voget S."/>
            <person name="Streit W.R."/>
            <person name="Jaeger K.E."/>
            <person name="Daniel R."/>
        </authorList>
    </citation>
    <scope>NUCLEOTIDE SEQUENCE [LARGE SCALE GENOMIC DNA]</scope>
    <source>
        <strain evidence="7">PG1</strain>
    </source>
</reference>
<gene>
    <name evidence="6" type="ORF">BGL_2c00290</name>
</gene>
<dbReference type="SUPFAM" id="SSF46785">
    <property type="entry name" value="Winged helix' DNA-binding domain"/>
    <property type="match status" value="1"/>
</dbReference>
<keyword evidence="2" id="KW-0805">Transcription regulation</keyword>
<evidence type="ECO:0000259" key="5">
    <source>
        <dbReference type="PROSITE" id="PS50931"/>
    </source>
</evidence>
<dbReference type="InterPro" id="IPR000847">
    <property type="entry name" value="LysR_HTH_N"/>
</dbReference>
<dbReference type="GO" id="GO:0003700">
    <property type="term" value="F:DNA-binding transcription factor activity"/>
    <property type="evidence" value="ECO:0007669"/>
    <property type="project" value="InterPro"/>
</dbReference>
<dbReference type="InterPro" id="IPR058163">
    <property type="entry name" value="LysR-type_TF_proteobact-type"/>
</dbReference>
<dbReference type="GO" id="GO:0043565">
    <property type="term" value="F:sequence-specific DNA binding"/>
    <property type="evidence" value="ECO:0007669"/>
    <property type="project" value="TreeGrafter"/>
</dbReference>
<dbReference type="EMBL" id="CP002581">
    <property type="protein sequence ID" value="AJK48129.1"/>
    <property type="molecule type" value="Genomic_DNA"/>
</dbReference>
<keyword evidence="3" id="KW-0238">DNA-binding</keyword>
<dbReference type="SUPFAM" id="SSF53850">
    <property type="entry name" value="Periplasmic binding protein-like II"/>
    <property type="match status" value="1"/>
</dbReference>
<dbReference type="Gene3D" id="3.40.190.290">
    <property type="match status" value="1"/>
</dbReference>
<dbReference type="InterPro" id="IPR005119">
    <property type="entry name" value="LysR_subst-bd"/>
</dbReference>
<accession>A0A0B6S137</accession>
<dbReference type="AlphaFoldDB" id="A0A0B6S137"/>
<feature type="domain" description="HTH lysR-type" evidence="5">
    <location>
        <begin position="31"/>
        <end position="85"/>
    </location>
</feature>
<dbReference type="FunFam" id="1.10.10.10:FF:000001">
    <property type="entry name" value="LysR family transcriptional regulator"/>
    <property type="match status" value="1"/>
</dbReference>
<evidence type="ECO:0000256" key="2">
    <source>
        <dbReference type="ARBA" id="ARBA00023015"/>
    </source>
</evidence>
<proteinExistence type="inferred from homology"/>
<name>A0A0B6S137_BURPL</name>
<dbReference type="HOGENOM" id="CLU_039613_16_2_4"/>
<evidence type="ECO:0000256" key="1">
    <source>
        <dbReference type="ARBA" id="ARBA00009437"/>
    </source>
</evidence>
<dbReference type="KEGG" id="bgp:BGL_2c00290"/>
<dbReference type="GO" id="GO:0006351">
    <property type="term" value="P:DNA-templated transcription"/>
    <property type="evidence" value="ECO:0007669"/>
    <property type="project" value="TreeGrafter"/>
</dbReference>
<protein>
    <submittedName>
        <fullName evidence="6">Transcriptional regulator, LysR family</fullName>
    </submittedName>
</protein>
<organism evidence="6 7">
    <name type="scientific">Burkholderia plantarii</name>
    <dbReference type="NCBI Taxonomy" id="41899"/>
    <lineage>
        <taxon>Bacteria</taxon>
        <taxon>Pseudomonadati</taxon>
        <taxon>Pseudomonadota</taxon>
        <taxon>Betaproteobacteria</taxon>
        <taxon>Burkholderiales</taxon>
        <taxon>Burkholderiaceae</taxon>
        <taxon>Burkholderia</taxon>
    </lineage>
</organism>
<dbReference type="Proteomes" id="UP000031838">
    <property type="component" value="Chromosome 2"/>
</dbReference>
<evidence type="ECO:0000313" key="7">
    <source>
        <dbReference type="Proteomes" id="UP000031838"/>
    </source>
</evidence>
<dbReference type="Pfam" id="PF00126">
    <property type="entry name" value="HTH_1"/>
    <property type="match status" value="1"/>
</dbReference>
<evidence type="ECO:0000256" key="4">
    <source>
        <dbReference type="ARBA" id="ARBA00023163"/>
    </source>
</evidence>
<dbReference type="InterPro" id="IPR036388">
    <property type="entry name" value="WH-like_DNA-bd_sf"/>
</dbReference>
<sequence>MLLCLRPAGRHGRAPSDSLLSHRYPDMDRHQAMTVFVAVVETEGFASAARKLNVSPSVITRVVTELERHLGVRLLTRTTRVVRVTEAGARFFEDSRRILAEIEIAEASAASVNATPRGQLTITAPVLFGKNYLVPIVQDYLARYPAVNLDCWFLDRIVNLVDEGVDVGVRIGELPNSSLQAIPVGRVRCVVCAAPDYLDAHGEPRRPEDLAGHTLVHSTGLTSAPEWRFRLGGRTQAWPVQPRLTTTTNDAAVAAALGGLGIAQLLAYQVAEGITTGRLRVLLADYEVEALPVHVVHREGRYVNQKVRAFVDLAVETLRARAAVWNGA</sequence>
<dbReference type="Gene3D" id="1.10.10.10">
    <property type="entry name" value="Winged helix-like DNA-binding domain superfamily/Winged helix DNA-binding domain"/>
    <property type="match status" value="1"/>
</dbReference>
<comment type="similarity">
    <text evidence="1">Belongs to the LysR transcriptional regulatory family.</text>
</comment>
<dbReference type="PANTHER" id="PTHR30537">
    <property type="entry name" value="HTH-TYPE TRANSCRIPTIONAL REGULATOR"/>
    <property type="match status" value="1"/>
</dbReference>
<dbReference type="Pfam" id="PF03466">
    <property type="entry name" value="LysR_substrate"/>
    <property type="match status" value="1"/>
</dbReference>
<reference evidence="6 7" key="2">
    <citation type="journal article" date="2016" name="Appl. Microbiol. Biotechnol.">
        <title>Mutations improving production and secretion of extracellular lipase by Burkholderia glumae PG1.</title>
        <authorList>
            <person name="Knapp A."/>
            <person name="Voget S."/>
            <person name="Gao R."/>
            <person name="Zaburannyi N."/>
            <person name="Krysciak D."/>
            <person name="Breuer M."/>
            <person name="Hauer B."/>
            <person name="Streit W.R."/>
            <person name="Muller R."/>
            <person name="Daniel R."/>
            <person name="Jaeger K.E."/>
        </authorList>
    </citation>
    <scope>NUCLEOTIDE SEQUENCE [LARGE SCALE GENOMIC DNA]</scope>
    <source>
        <strain evidence="6 7">PG1</strain>
    </source>
</reference>
<dbReference type="InterPro" id="IPR036390">
    <property type="entry name" value="WH_DNA-bd_sf"/>
</dbReference>
<dbReference type="PANTHER" id="PTHR30537:SF5">
    <property type="entry name" value="HTH-TYPE TRANSCRIPTIONAL ACTIVATOR TTDR-RELATED"/>
    <property type="match status" value="1"/>
</dbReference>
<dbReference type="PROSITE" id="PS50931">
    <property type="entry name" value="HTH_LYSR"/>
    <property type="match status" value="1"/>
</dbReference>
<evidence type="ECO:0000313" key="6">
    <source>
        <dbReference type="EMBL" id="AJK48129.1"/>
    </source>
</evidence>
<dbReference type="CDD" id="cd08471">
    <property type="entry name" value="PBP2_CrgA_like_2"/>
    <property type="match status" value="1"/>
</dbReference>